<dbReference type="GeneID" id="34759068"/>
<dbReference type="PATRIC" id="fig|203275.8.peg.1781"/>
<dbReference type="Proteomes" id="UP000005436">
    <property type="component" value="Chromosome"/>
</dbReference>
<comment type="similarity">
    <text evidence="1">Belongs to the type-I restriction system S methylase family.</text>
</comment>
<dbReference type="EMBL" id="CP003191">
    <property type="protein sequence ID" value="AEW19971.1"/>
    <property type="molecule type" value="Genomic_DNA"/>
</dbReference>
<evidence type="ECO:0000256" key="3">
    <source>
        <dbReference type="ARBA" id="ARBA00023125"/>
    </source>
</evidence>
<name>G8UQ41_TANFA</name>
<dbReference type="PANTHER" id="PTHR43140">
    <property type="entry name" value="TYPE-1 RESTRICTION ENZYME ECOKI SPECIFICITY PROTEIN"/>
    <property type="match status" value="1"/>
</dbReference>
<feature type="domain" description="Type I restriction modification DNA specificity" evidence="4">
    <location>
        <begin position="304"/>
        <end position="464"/>
    </location>
</feature>
<dbReference type="PANTHER" id="PTHR43140:SF1">
    <property type="entry name" value="TYPE I RESTRICTION ENZYME ECOKI SPECIFICITY SUBUNIT"/>
    <property type="match status" value="1"/>
</dbReference>
<sequence>MDTKKLRQKILDLAIHGKLVPQDPNDESASVLLERIRAEKERLIKEEKIKRSRKSAKTSDTHHYENVPFEVPQGWELIALEEIFILNPKNEVDDETLAGFIPMALVDDGFCGSHSFEQELWKNIKKGFSHFQNGDIGIAKISPCFENMKSVIFNNLPNGFGAGTTELTILRGILIDVKFYLYLFKTSWYISQGTKYFKGVVGQQRVNKAIFTTLEVPLPPLAEQQRIVSEIERWSVLIDTIEQGKENLETSIKQAKSKILDLAIHGKLVPQDPKDEPASELLKHINPKAQITCDNEHSRKLHSKGWVQCILNDVFTIIMGQSPDGNSINEKNGIEFHQGKLFFSQKKLLKSPFYTTSPIKIAKPNSLVLCVRAPVGDINTLDRKICIGRGLCNLQPNSALNLDFAYYSMIQHKVSLENKATGSTFKSVSKNIICKELFYLPPLAEQKRIVRKIKDLFTLINLIEIELDK</sequence>
<evidence type="ECO:0000256" key="2">
    <source>
        <dbReference type="ARBA" id="ARBA00022747"/>
    </source>
</evidence>
<feature type="domain" description="Type I restriction modification DNA specificity" evidence="4">
    <location>
        <begin position="73"/>
        <end position="249"/>
    </location>
</feature>
<dbReference type="Gene3D" id="3.90.220.20">
    <property type="entry name" value="DNA methylase specificity domains"/>
    <property type="match status" value="2"/>
</dbReference>
<dbReference type="InterPro" id="IPR051212">
    <property type="entry name" value="Type-I_RE_S_subunit"/>
</dbReference>
<dbReference type="REBASE" id="45600">
    <property type="entry name" value="S1.Tfo92A2ORF1962P"/>
</dbReference>
<dbReference type="eggNOG" id="COG0732">
    <property type="taxonomic scope" value="Bacteria"/>
</dbReference>
<dbReference type="HOGENOM" id="CLU_021095_10_2_10"/>
<dbReference type="AlphaFoldDB" id="G8UQ41"/>
<dbReference type="SUPFAM" id="SSF116734">
    <property type="entry name" value="DNA methylase specificity domain"/>
    <property type="match status" value="2"/>
</dbReference>
<dbReference type="InterPro" id="IPR000055">
    <property type="entry name" value="Restrct_endonuc_typeI_TRD"/>
</dbReference>
<evidence type="ECO:0000256" key="1">
    <source>
        <dbReference type="ARBA" id="ARBA00010923"/>
    </source>
</evidence>
<dbReference type="InterPro" id="IPR044946">
    <property type="entry name" value="Restrct_endonuc_typeI_TRD_sf"/>
</dbReference>
<gene>
    <name evidence="5" type="ordered locus">BFO_1964</name>
</gene>
<evidence type="ECO:0000313" key="6">
    <source>
        <dbReference type="Proteomes" id="UP000005436"/>
    </source>
</evidence>
<keyword evidence="6" id="KW-1185">Reference proteome</keyword>
<dbReference type="GO" id="GO:0009307">
    <property type="term" value="P:DNA restriction-modification system"/>
    <property type="evidence" value="ECO:0007669"/>
    <property type="project" value="UniProtKB-KW"/>
</dbReference>
<keyword evidence="2" id="KW-0680">Restriction system</keyword>
<proteinExistence type="inferred from homology"/>
<evidence type="ECO:0000259" key="4">
    <source>
        <dbReference type="Pfam" id="PF01420"/>
    </source>
</evidence>
<reference evidence="6" key="1">
    <citation type="submission" date="2011-12" db="EMBL/GenBank/DDBJ databases">
        <title>Complete sequence of Tannerella forsythia ATCC 43037.</title>
        <authorList>
            <person name="Dewhirst F."/>
            <person name="Tanner A."/>
            <person name="Izard J."/>
            <person name="Brinkac L."/>
            <person name="Durkin A.S."/>
            <person name="Hostetler J."/>
            <person name="Shetty J."/>
            <person name="Torralba M."/>
            <person name="Gill S."/>
            <person name="Nelson K."/>
        </authorList>
    </citation>
    <scope>NUCLEOTIDE SEQUENCE [LARGE SCALE GENOMIC DNA]</scope>
    <source>
        <strain evidence="6">ATCC 43037 / JCM 10827 / CCUG 33226 / KCTC 5666 / FDC 338</strain>
    </source>
</reference>
<evidence type="ECO:0000313" key="5">
    <source>
        <dbReference type="EMBL" id="AEW19971.1"/>
    </source>
</evidence>
<accession>G8UQ41</accession>
<protein>
    <submittedName>
        <fullName evidence="5">Type I restriction modification DNA specificity domain protein</fullName>
    </submittedName>
</protein>
<keyword evidence="3" id="KW-0238">DNA-binding</keyword>
<organism evidence="5 6">
    <name type="scientific">Tannerella forsythia (strain ATCC 43037 / JCM 10827 / CCUG 21028 A / KCTC 5666 / FDC 338)</name>
    <name type="common">Bacteroides forsythus</name>
    <dbReference type="NCBI Taxonomy" id="203275"/>
    <lineage>
        <taxon>Bacteria</taxon>
        <taxon>Pseudomonadati</taxon>
        <taxon>Bacteroidota</taxon>
        <taxon>Bacteroidia</taxon>
        <taxon>Bacteroidales</taxon>
        <taxon>Tannerellaceae</taxon>
        <taxon>Tannerella</taxon>
    </lineage>
</organism>
<dbReference type="KEGG" id="tfo:BFO_1964"/>
<dbReference type="STRING" id="203275.BFO_1964"/>
<dbReference type="Pfam" id="PF01420">
    <property type="entry name" value="Methylase_S"/>
    <property type="match status" value="2"/>
</dbReference>
<dbReference type="CDD" id="cd17260">
    <property type="entry name" value="RMtype1_S_EcoEI-TRD1-CR1_like"/>
    <property type="match status" value="1"/>
</dbReference>
<dbReference type="GO" id="GO:0003677">
    <property type="term" value="F:DNA binding"/>
    <property type="evidence" value="ECO:0007669"/>
    <property type="project" value="UniProtKB-KW"/>
</dbReference>
<dbReference type="RefSeq" id="WP_014225291.1">
    <property type="nucleotide sequence ID" value="NC_016610.1"/>
</dbReference>